<keyword evidence="3" id="KW-0808">Transferase</keyword>
<dbReference type="Proteomes" id="UP001339911">
    <property type="component" value="Unassembled WGS sequence"/>
</dbReference>
<dbReference type="InterPro" id="IPR006342">
    <property type="entry name" value="FkbM_mtfrase"/>
</dbReference>
<name>A0ABU7SPX0_9ACTN</name>
<feature type="domain" description="Methyltransferase FkbM" evidence="2">
    <location>
        <begin position="65"/>
        <end position="231"/>
    </location>
</feature>
<evidence type="ECO:0000256" key="1">
    <source>
        <dbReference type="SAM" id="MobiDB-lite"/>
    </source>
</evidence>
<proteinExistence type="predicted"/>
<accession>A0ABU7SPX0</accession>
<keyword evidence="3" id="KW-0489">Methyltransferase</keyword>
<dbReference type="GO" id="GO:0008168">
    <property type="term" value="F:methyltransferase activity"/>
    <property type="evidence" value="ECO:0007669"/>
    <property type="project" value="UniProtKB-KW"/>
</dbReference>
<evidence type="ECO:0000313" key="4">
    <source>
        <dbReference type="Proteomes" id="UP001339911"/>
    </source>
</evidence>
<gene>
    <name evidence="3" type="ORF">V1634_34895</name>
</gene>
<evidence type="ECO:0000313" key="3">
    <source>
        <dbReference type="EMBL" id="MEE6312010.1"/>
    </source>
</evidence>
<dbReference type="Gene3D" id="3.40.50.150">
    <property type="entry name" value="Vaccinia Virus protein VP39"/>
    <property type="match status" value="1"/>
</dbReference>
<reference evidence="3 4" key="1">
    <citation type="submission" date="2024-01" db="EMBL/GenBank/DDBJ databases">
        <title>Genome insights into Plantactinospora veratri sp. nov.</title>
        <authorList>
            <person name="Wang L."/>
        </authorList>
    </citation>
    <scope>NUCLEOTIDE SEQUENCE [LARGE SCALE GENOMIC DNA]</scope>
    <source>
        <strain evidence="3 4">NEAU-FHS4</strain>
    </source>
</reference>
<evidence type="ECO:0000259" key="2">
    <source>
        <dbReference type="Pfam" id="PF05050"/>
    </source>
</evidence>
<dbReference type="InterPro" id="IPR029063">
    <property type="entry name" value="SAM-dependent_MTases_sf"/>
</dbReference>
<dbReference type="GO" id="GO:0032259">
    <property type="term" value="P:methylation"/>
    <property type="evidence" value="ECO:0007669"/>
    <property type="project" value="UniProtKB-KW"/>
</dbReference>
<dbReference type="InterPro" id="IPR052514">
    <property type="entry name" value="SAM-dependent_MTase"/>
</dbReference>
<dbReference type="EMBL" id="JAZGQL010000040">
    <property type="protein sequence ID" value="MEE6312010.1"/>
    <property type="molecule type" value="Genomic_DNA"/>
</dbReference>
<feature type="region of interest" description="Disordered" evidence="1">
    <location>
        <begin position="276"/>
        <end position="308"/>
    </location>
</feature>
<feature type="compositionally biased region" description="Basic and acidic residues" evidence="1">
    <location>
        <begin position="439"/>
        <end position="456"/>
    </location>
</feature>
<feature type="region of interest" description="Disordered" evidence="1">
    <location>
        <begin position="437"/>
        <end position="456"/>
    </location>
</feature>
<protein>
    <submittedName>
        <fullName evidence="3">FkbM family methyltransferase</fullName>
    </submittedName>
</protein>
<dbReference type="PANTHER" id="PTHR34203:SF13">
    <property type="entry name" value="EXPRESSED PROTEIN"/>
    <property type="match status" value="1"/>
</dbReference>
<dbReference type="RefSeq" id="WP_331211891.1">
    <property type="nucleotide sequence ID" value="NZ_JAZGQL010000040.1"/>
</dbReference>
<dbReference type="NCBIfam" id="TIGR01444">
    <property type="entry name" value="fkbM_fam"/>
    <property type="match status" value="1"/>
</dbReference>
<dbReference type="PANTHER" id="PTHR34203">
    <property type="entry name" value="METHYLTRANSFERASE, FKBM FAMILY PROTEIN"/>
    <property type="match status" value="1"/>
</dbReference>
<keyword evidence="4" id="KW-1185">Reference proteome</keyword>
<dbReference type="SUPFAM" id="SSF53335">
    <property type="entry name" value="S-adenosyl-L-methionine-dependent methyltransferases"/>
    <property type="match status" value="1"/>
</dbReference>
<sequence>MSAGAATLIGLIADRVAGNSLSLIGDHPVFASTPYEAEVVLAEFAADGGYLHRMNPLPTRPVVLDVGAHIGLFSLDVLRRRPEARVVAVEPFGSSHAALLRNLVLHRGRTEPVAVRAVLAQQPGRAEIVGCRGGSMLAATTAGEDARTLAETGAVLSRSLPRMLRHGPWGRQVAEAVATDLVDQLFAPARSVVPQTTVSTLIEEYGIRRLSLLKVDVEGDEVRVLAGVDPAHWPLIDAVVVEADVTTMPAVCAMLDRHGLTPVVAGAPQAPGAFARRSRIVRAERGGPPGDGRADPSPAGAGAPGSRHGGAVAEIAAIFAQLHRLSREYWPTGHVLVDAYAAPYAGPLTEPWRERDFRLGLSHGRAWARHLLSAYPPPAPAESDLPAALTRLVGGDWSSVASLLARHPVADVLAARMAALQLIHRAVRLPLGPGAGSDVRIRTEADRPGGPGEERT</sequence>
<dbReference type="Pfam" id="PF05050">
    <property type="entry name" value="Methyltransf_21"/>
    <property type="match status" value="1"/>
</dbReference>
<organism evidence="3 4">
    <name type="scientific">Plantactinospora veratri</name>
    <dbReference type="NCBI Taxonomy" id="1436122"/>
    <lineage>
        <taxon>Bacteria</taxon>
        <taxon>Bacillati</taxon>
        <taxon>Actinomycetota</taxon>
        <taxon>Actinomycetes</taxon>
        <taxon>Micromonosporales</taxon>
        <taxon>Micromonosporaceae</taxon>
        <taxon>Plantactinospora</taxon>
    </lineage>
</organism>
<feature type="compositionally biased region" description="Low complexity" evidence="1">
    <location>
        <begin position="295"/>
        <end position="308"/>
    </location>
</feature>
<comment type="caution">
    <text evidence="3">The sequence shown here is derived from an EMBL/GenBank/DDBJ whole genome shotgun (WGS) entry which is preliminary data.</text>
</comment>